<dbReference type="PROSITE" id="PS50110">
    <property type="entry name" value="RESPONSE_REGULATORY"/>
    <property type="match status" value="1"/>
</dbReference>
<comment type="caution">
    <text evidence="5">The sequence shown here is derived from an EMBL/GenBank/DDBJ whole genome shotgun (WGS) entry which is preliminary data.</text>
</comment>
<dbReference type="PANTHER" id="PTHR44591:SF3">
    <property type="entry name" value="RESPONSE REGULATORY DOMAIN-CONTAINING PROTEIN"/>
    <property type="match status" value="1"/>
</dbReference>
<gene>
    <name evidence="5" type="ORF">KCG35_19780</name>
</gene>
<evidence type="ECO:0000313" key="6">
    <source>
        <dbReference type="Proteomes" id="UP000690515"/>
    </source>
</evidence>
<sequence length="304" mass="33105">MQKVKMLVVDDASFIRDLIKKAVRSRFPHFVLEDAVNGRRAQSLLEKNIYDLVLCDWEMPELSGLELLQWLRKEFPDRKTPFIMVTSRGDREHVLQAIEAGVSDYIGKPFSNDQLISKIVKVLSKSVSADRIKGQGRPAELAGSASSSLEALTGKAKPAGGAPSGGAVTHQSSVSVLTGGSAQATSSVPSSGGKGKHKGQVIVRVHDKAMPCAIETITLKEIKVIARKADGIPQLFEQAVIDFEQGEQASDIARINGCIYLLQSIDKKMEAEGFKIGILFVDDDPQKFEYISKLIASGTGQKYY</sequence>
<evidence type="ECO:0000313" key="5">
    <source>
        <dbReference type="EMBL" id="MBU2713313.1"/>
    </source>
</evidence>
<accession>A0ABS5ZHP7</accession>
<feature type="domain" description="Response regulatory" evidence="4">
    <location>
        <begin position="5"/>
        <end position="123"/>
    </location>
</feature>
<dbReference type="Gene3D" id="3.40.50.2300">
    <property type="match status" value="1"/>
</dbReference>
<keyword evidence="1 2" id="KW-0597">Phosphoprotein</keyword>
<reference evidence="5 6" key="1">
    <citation type="submission" date="2021-04" db="EMBL/GenBank/DDBJ databases">
        <authorList>
            <person name="Pira H."/>
            <person name="Risdian C."/>
            <person name="Wink J."/>
        </authorList>
    </citation>
    <scope>NUCLEOTIDE SEQUENCE [LARGE SCALE GENOMIC DNA]</scope>
    <source>
        <strain evidence="5 6">WH53</strain>
    </source>
</reference>
<dbReference type="InterPro" id="IPR050595">
    <property type="entry name" value="Bact_response_regulator"/>
</dbReference>
<feature type="compositionally biased region" description="Low complexity" evidence="3">
    <location>
        <begin position="152"/>
        <end position="167"/>
    </location>
</feature>
<keyword evidence="6" id="KW-1185">Reference proteome</keyword>
<feature type="modified residue" description="4-aspartylphosphate" evidence="2">
    <location>
        <position position="56"/>
    </location>
</feature>
<evidence type="ECO:0000259" key="4">
    <source>
        <dbReference type="PROSITE" id="PS50110"/>
    </source>
</evidence>
<proteinExistence type="predicted"/>
<organism evidence="5 6">
    <name type="scientific">Zooshikella harenae</name>
    <dbReference type="NCBI Taxonomy" id="2827238"/>
    <lineage>
        <taxon>Bacteria</taxon>
        <taxon>Pseudomonadati</taxon>
        <taxon>Pseudomonadota</taxon>
        <taxon>Gammaproteobacteria</taxon>
        <taxon>Oceanospirillales</taxon>
        <taxon>Zooshikellaceae</taxon>
        <taxon>Zooshikella</taxon>
    </lineage>
</organism>
<dbReference type="Pfam" id="PF00072">
    <property type="entry name" value="Response_reg"/>
    <property type="match status" value="1"/>
</dbReference>
<protein>
    <submittedName>
        <fullName evidence="5">Response regulator</fullName>
    </submittedName>
</protein>
<dbReference type="PANTHER" id="PTHR44591">
    <property type="entry name" value="STRESS RESPONSE REGULATOR PROTEIN 1"/>
    <property type="match status" value="1"/>
</dbReference>
<feature type="region of interest" description="Disordered" evidence="3">
    <location>
        <begin position="152"/>
        <end position="173"/>
    </location>
</feature>
<dbReference type="InterPro" id="IPR011006">
    <property type="entry name" value="CheY-like_superfamily"/>
</dbReference>
<name>A0ABS5ZHP7_9GAMM</name>
<evidence type="ECO:0000256" key="2">
    <source>
        <dbReference type="PROSITE-ProRule" id="PRU00169"/>
    </source>
</evidence>
<dbReference type="SMART" id="SM00448">
    <property type="entry name" value="REC"/>
    <property type="match status" value="1"/>
</dbReference>
<dbReference type="InterPro" id="IPR001789">
    <property type="entry name" value="Sig_transdc_resp-reg_receiver"/>
</dbReference>
<dbReference type="RefSeq" id="WP_215821600.1">
    <property type="nucleotide sequence ID" value="NZ_JAGSOY010000072.1"/>
</dbReference>
<dbReference type="EMBL" id="JAGSOY010000072">
    <property type="protein sequence ID" value="MBU2713313.1"/>
    <property type="molecule type" value="Genomic_DNA"/>
</dbReference>
<evidence type="ECO:0000256" key="1">
    <source>
        <dbReference type="ARBA" id="ARBA00022553"/>
    </source>
</evidence>
<dbReference type="Proteomes" id="UP000690515">
    <property type="component" value="Unassembled WGS sequence"/>
</dbReference>
<evidence type="ECO:0000256" key="3">
    <source>
        <dbReference type="SAM" id="MobiDB-lite"/>
    </source>
</evidence>
<dbReference type="SUPFAM" id="SSF52172">
    <property type="entry name" value="CheY-like"/>
    <property type="match status" value="1"/>
</dbReference>